<sequence>MVNLDELPKEFLQGPSLVLPLRNPPPWPLSPMRHRIRGSRTSPSSYKPLNTFKLEKNRSYKQQYGDMYFLRLVKIKPTVEKVAAEAWGELEIHGERVKKATRVLNVRQGELSWVVGTIYMDMSLKPNILEDVSNDKWLSAPVAVEKYYAAGEADNIMLEDDSGRVRLMGDKIKSVPLVTGCIIAVMGTETIDGEFDVVDIKFPDLAPSLRDVGRVWEWGKKVALVSGLSFSNSDASYSLALKILLEFILGEALDPATQKDVAQITRLILAGNSIAPEQREEKPDRKGGNKKYGYDASSYNATPFELLDDFLAEILPSIPVTLLPGADDPANAAYPQQPVHPAMFPRAREFVTDTPGEPNWFDCVTNPWDGEVEGWRFLGTGGQNVDDVFKYISSDDRIGMMEGMLRWRCVAPTAPDTLWSYPFQDDDPFVLKMCPHLYFVGSQPEFSTSVIHGPEGQSLYSALTCIVPLNLLNLGIRHALVPLEKLSHARCNVAQLLILPPGTLLPPPQYELVLCDPVGSPRRARRMAPPYLRETTTANAAAGARIGPWEEGGGGGPAAVVVMKNAISRQGTRMMVRMRGSRA</sequence>
<evidence type="ECO:0000313" key="12">
    <source>
        <dbReference type="EMBL" id="CAI4210326.1"/>
    </source>
</evidence>
<feature type="domain" description="DNA polymerase delta subunit OB-fold" evidence="11">
    <location>
        <begin position="63"/>
        <end position="200"/>
    </location>
</feature>
<evidence type="ECO:0000256" key="9">
    <source>
        <dbReference type="ARBA" id="ARBA00049244"/>
    </source>
</evidence>
<keyword evidence="13" id="KW-1185">Reference proteome</keyword>
<organism evidence="12 13">
    <name type="scientific">Parascedosporium putredinis</name>
    <dbReference type="NCBI Taxonomy" id="1442378"/>
    <lineage>
        <taxon>Eukaryota</taxon>
        <taxon>Fungi</taxon>
        <taxon>Dikarya</taxon>
        <taxon>Ascomycota</taxon>
        <taxon>Pezizomycotina</taxon>
        <taxon>Sordariomycetes</taxon>
        <taxon>Hypocreomycetidae</taxon>
        <taxon>Microascales</taxon>
        <taxon>Microascaceae</taxon>
        <taxon>Parascedosporium</taxon>
    </lineage>
</organism>
<dbReference type="Pfam" id="PF04042">
    <property type="entry name" value="DNA_pol_E_B"/>
    <property type="match status" value="1"/>
</dbReference>
<dbReference type="Pfam" id="PF18018">
    <property type="entry name" value="DNA_pol_D_N"/>
    <property type="match status" value="1"/>
</dbReference>
<comment type="subcellular location">
    <subcellularLocation>
        <location evidence="1">Nucleus</location>
    </subcellularLocation>
</comment>
<comment type="catalytic activity">
    <reaction evidence="9">
        <text>DNA(n) + a 2'-deoxyribonucleoside 5'-triphosphate = DNA(n+1) + diphosphate</text>
        <dbReference type="Rhea" id="RHEA:22508"/>
        <dbReference type="Rhea" id="RHEA-COMP:17339"/>
        <dbReference type="Rhea" id="RHEA-COMP:17340"/>
        <dbReference type="ChEBI" id="CHEBI:33019"/>
        <dbReference type="ChEBI" id="CHEBI:61560"/>
        <dbReference type="ChEBI" id="CHEBI:173112"/>
        <dbReference type="EC" id="2.7.7.7"/>
    </reaction>
</comment>
<dbReference type="EMBL" id="CALLCH030000001">
    <property type="protein sequence ID" value="CAI4210326.1"/>
    <property type="molecule type" value="Genomic_DNA"/>
</dbReference>
<evidence type="ECO:0000313" key="13">
    <source>
        <dbReference type="Proteomes" id="UP000838763"/>
    </source>
</evidence>
<evidence type="ECO:0000256" key="1">
    <source>
        <dbReference type="ARBA" id="ARBA00004123"/>
    </source>
</evidence>
<evidence type="ECO:0000256" key="4">
    <source>
        <dbReference type="ARBA" id="ARBA00022679"/>
    </source>
</evidence>
<comment type="caution">
    <text evidence="12">The sequence shown here is derived from an EMBL/GenBank/DDBJ whole genome shotgun (WGS) entry which is preliminary data.</text>
</comment>
<dbReference type="Gene3D" id="3.60.21.50">
    <property type="match status" value="1"/>
</dbReference>
<keyword evidence="7" id="KW-0239">DNA-directed DNA polymerase</keyword>
<keyword evidence="4" id="KW-0808">Transferase</keyword>
<evidence type="ECO:0000259" key="10">
    <source>
        <dbReference type="Pfam" id="PF04042"/>
    </source>
</evidence>
<dbReference type="AlphaFoldDB" id="A0A9P1GU34"/>
<dbReference type="EC" id="2.7.7.7" evidence="3"/>
<dbReference type="PANTHER" id="PTHR10416">
    <property type="entry name" value="DNA POLYMERASE DELTA SUBUNIT 2"/>
    <property type="match status" value="1"/>
</dbReference>
<dbReference type="PANTHER" id="PTHR10416:SF0">
    <property type="entry name" value="DNA POLYMERASE DELTA SUBUNIT 2"/>
    <property type="match status" value="1"/>
</dbReference>
<protein>
    <recommendedName>
        <fullName evidence="3">DNA-directed DNA polymerase</fullName>
        <ecNumber evidence="3">2.7.7.7</ecNumber>
    </recommendedName>
</protein>
<dbReference type="GO" id="GO:0006281">
    <property type="term" value="P:DNA repair"/>
    <property type="evidence" value="ECO:0007669"/>
    <property type="project" value="UniProtKB-ARBA"/>
</dbReference>
<dbReference type="Proteomes" id="UP000838763">
    <property type="component" value="Unassembled WGS sequence"/>
</dbReference>
<evidence type="ECO:0000256" key="3">
    <source>
        <dbReference type="ARBA" id="ARBA00012417"/>
    </source>
</evidence>
<evidence type="ECO:0000256" key="6">
    <source>
        <dbReference type="ARBA" id="ARBA00022705"/>
    </source>
</evidence>
<evidence type="ECO:0000259" key="11">
    <source>
        <dbReference type="Pfam" id="PF18018"/>
    </source>
</evidence>
<evidence type="ECO:0000256" key="2">
    <source>
        <dbReference type="ARBA" id="ARBA00006035"/>
    </source>
</evidence>
<dbReference type="InterPro" id="IPR024826">
    <property type="entry name" value="DNA_pol_delta/II_ssu"/>
</dbReference>
<name>A0A9P1GU34_9PEZI</name>
<dbReference type="GO" id="GO:0003677">
    <property type="term" value="F:DNA binding"/>
    <property type="evidence" value="ECO:0007669"/>
    <property type="project" value="InterPro"/>
</dbReference>
<keyword evidence="6" id="KW-0235">DNA replication</keyword>
<evidence type="ECO:0000256" key="5">
    <source>
        <dbReference type="ARBA" id="ARBA00022695"/>
    </source>
</evidence>
<evidence type="ECO:0000256" key="7">
    <source>
        <dbReference type="ARBA" id="ARBA00022932"/>
    </source>
</evidence>
<comment type="similarity">
    <text evidence="2">Belongs to the DNA polymerase delta/II small subunit family.</text>
</comment>
<proteinExistence type="inferred from homology"/>
<gene>
    <name evidence="12" type="ORF">PPNO1_LOCUS128</name>
</gene>
<dbReference type="InterPro" id="IPR040663">
    <property type="entry name" value="DNA_pol_D_N"/>
</dbReference>
<dbReference type="Gene3D" id="2.40.50.430">
    <property type="match status" value="1"/>
</dbReference>
<evidence type="ECO:0000256" key="8">
    <source>
        <dbReference type="ARBA" id="ARBA00023242"/>
    </source>
</evidence>
<dbReference type="InterPro" id="IPR007185">
    <property type="entry name" value="DNA_pol_a/d/e_bsu"/>
</dbReference>
<keyword evidence="5" id="KW-0548">Nucleotidyltransferase</keyword>
<dbReference type="GO" id="GO:0043625">
    <property type="term" value="C:delta DNA polymerase complex"/>
    <property type="evidence" value="ECO:0007669"/>
    <property type="project" value="TreeGrafter"/>
</dbReference>
<feature type="domain" description="DNA polymerase alpha/delta/epsilon subunit B" evidence="10">
    <location>
        <begin position="222"/>
        <end position="447"/>
    </location>
</feature>
<accession>A0A9P1GU34</accession>
<dbReference type="OrthoDB" id="3763at2759"/>
<dbReference type="GO" id="GO:0003887">
    <property type="term" value="F:DNA-directed DNA polymerase activity"/>
    <property type="evidence" value="ECO:0007669"/>
    <property type="project" value="UniProtKB-KW"/>
</dbReference>
<dbReference type="GO" id="GO:0006273">
    <property type="term" value="P:lagging strand elongation"/>
    <property type="evidence" value="ECO:0007669"/>
    <property type="project" value="UniProtKB-ARBA"/>
</dbReference>
<keyword evidence="8" id="KW-0539">Nucleus</keyword>
<dbReference type="FunFam" id="2.40.50.430:FF:000002">
    <property type="entry name" value="DNA polymerase delta subunit"/>
    <property type="match status" value="1"/>
</dbReference>
<reference evidence="12" key="1">
    <citation type="submission" date="2022-11" db="EMBL/GenBank/DDBJ databases">
        <authorList>
            <person name="Scott C."/>
            <person name="Bruce N."/>
        </authorList>
    </citation>
    <scope>NUCLEOTIDE SEQUENCE</scope>
</reference>